<feature type="transmembrane region" description="Helical" evidence="1">
    <location>
        <begin position="428"/>
        <end position="447"/>
    </location>
</feature>
<dbReference type="OrthoDB" id="3729996at2"/>
<name>A0A1X1Y7N7_9MYCO</name>
<proteinExistence type="predicted"/>
<keyword evidence="1" id="KW-1133">Transmembrane helix</keyword>
<feature type="transmembrane region" description="Helical" evidence="1">
    <location>
        <begin position="242"/>
        <end position="260"/>
    </location>
</feature>
<keyword evidence="3" id="KW-1185">Reference proteome</keyword>
<keyword evidence="1" id="KW-0812">Transmembrane</keyword>
<dbReference type="PANTHER" id="PTHR38434:SF1">
    <property type="entry name" value="BLL2549 PROTEIN"/>
    <property type="match status" value="1"/>
</dbReference>
<feature type="transmembrane region" description="Helical" evidence="1">
    <location>
        <begin position="459"/>
        <end position="485"/>
    </location>
</feature>
<dbReference type="STRING" id="1108812.AWC16_22460"/>
<organism evidence="2 3">
    <name type="scientific">Mycolicibacter longobardus</name>
    <dbReference type="NCBI Taxonomy" id="1108812"/>
    <lineage>
        <taxon>Bacteria</taxon>
        <taxon>Bacillati</taxon>
        <taxon>Actinomycetota</taxon>
        <taxon>Actinomycetes</taxon>
        <taxon>Mycobacteriales</taxon>
        <taxon>Mycobacteriaceae</taxon>
        <taxon>Mycolicibacter</taxon>
    </lineage>
</organism>
<feature type="transmembrane region" description="Helical" evidence="1">
    <location>
        <begin position="142"/>
        <end position="160"/>
    </location>
</feature>
<dbReference type="AlphaFoldDB" id="A0A1X1Y7N7"/>
<dbReference type="PANTHER" id="PTHR38434">
    <property type="entry name" value="BLL2549 PROTEIN"/>
    <property type="match status" value="1"/>
</dbReference>
<sequence length="584" mass="58163">MTEPRAVINRLSAECHALSWQLNRVSGELAELDRMLSITAAPVPQMAPVAEMASIAPMAPSRPAVTEPKPAPAVGDSGWVGKLLAVAGVAVTLVGVVLLLVLAAQAGILRPQIRVAGGFALSAALVGAACRLRSRPGGRTGAIALAATGIAAAYLDVIAITAFYQWVAAPVGLALAAAVGGAGLALARRWDSEHLGLLVLVPLIGLAPILTGDVDLLLIGFLLALSAAALPVQLGRDWIGMFAARIAAATLPLLAALVVSGHDQRWLIVGACVAAILAVVGGLLLLPATTRPGVLALLTAAGTLPVLAAGAAVDRAPATVLAAALSVAMLAVVLVGRALPPVAVQVFAALSAIAALIAVTTAFSGSVLAPILLAMAVMVAVAGRQSAVARWAAAGFGFVGVIVYLGYASPGSLITATVMPTADTVSTLVASVLLIALVIAVARAYVAGGVGEGTNSGDAPVLATAGGALIGYAVTAFTVTAGVAIGGTGGFLAGHMVATLCWIALAAALLRYALRLADREARTWAVTTGLALTGAATAKLFLFDLGTLDGMFRVAAFIVAGLLLLGMGTGYARSLAQQDSGGQR</sequence>
<feature type="transmembrane region" description="Helical" evidence="1">
    <location>
        <begin position="83"/>
        <end position="106"/>
    </location>
</feature>
<dbReference type="InterPro" id="IPR019286">
    <property type="entry name" value="DUF2339_TM"/>
</dbReference>
<feature type="transmembrane region" description="Helical" evidence="1">
    <location>
        <begin position="166"/>
        <end position="187"/>
    </location>
</feature>
<dbReference type="EMBL" id="LQPG01000055">
    <property type="protein sequence ID" value="ORW07085.1"/>
    <property type="molecule type" value="Genomic_DNA"/>
</dbReference>
<gene>
    <name evidence="2" type="ORF">AWC16_22460</name>
</gene>
<feature type="transmembrane region" description="Helical" evidence="1">
    <location>
        <begin position="524"/>
        <end position="542"/>
    </location>
</feature>
<accession>A0A1X1Y7N7</accession>
<feature type="transmembrane region" description="Helical" evidence="1">
    <location>
        <begin position="293"/>
        <end position="312"/>
    </location>
</feature>
<dbReference type="Pfam" id="PF10101">
    <property type="entry name" value="DUF2339"/>
    <property type="match status" value="1"/>
</dbReference>
<feature type="transmembrane region" description="Helical" evidence="1">
    <location>
        <begin position="318"/>
        <end position="335"/>
    </location>
</feature>
<feature type="transmembrane region" description="Helical" evidence="1">
    <location>
        <begin position="194"/>
        <end position="210"/>
    </location>
</feature>
<reference evidence="2 3" key="1">
    <citation type="submission" date="2016-01" db="EMBL/GenBank/DDBJ databases">
        <title>The new phylogeny of the genus Mycobacterium.</title>
        <authorList>
            <person name="Tarcisio F."/>
            <person name="Conor M."/>
            <person name="Antonella G."/>
            <person name="Elisabetta G."/>
            <person name="Giulia F.S."/>
            <person name="Sara T."/>
            <person name="Anna F."/>
            <person name="Clotilde B."/>
            <person name="Roberto B."/>
            <person name="Veronica D.S."/>
            <person name="Fabio R."/>
            <person name="Monica P."/>
            <person name="Olivier J."/>
            <person name="Enrico T."/>
            <person name="Nicola S."/>
        </authorList>
    </citation>
    <scope>NUCLEOTIDE SEQUENCE [LARGE SCALE GENOMIC DNA]</scope>
    <source>
        <strain evidence="2 3">DSM 45394</strain>
    </source>
</reference>
<feature type="transmembrane region" description="Helical" evidence="1">
    <location>
        <begin position="112"/>
        <end position="130"/>
    </location>
</feature>
<comment type="caution">
    <text evidence="2">The sequence shown here is derived from an EMBL/GenBank/DDBJ whole genome shotgun (WGS) entry which is preliminary data.</text>
</comment>
<dbReference type="Proteomes" id="UP000193866">
    <property type="component" value="Unassembled WGS sequence"/>
</dbReference>
<keyword evidence="1" id="KW-0472">Membrane</keyword>
<protein>
    <recommendedName>
        <fullName evidence="4">DUF2339 domain-containing protein</fullName>
    </recommendedName>
</protein>
<dbReference type="RefSeq" id="WP_085266793.1">
    <property type="nucleotide sequence ID" value="NZ_LQPG01000055.1"/>
</dbReference>
<evidence type="ECO:0000256" key="1">
    <source>
        <dbReference type="SAM" id="Phobius"/>
    </source>
</evidence>
<feature type="transmembrane region" description="Helical" evidence="1">
    <location>
        <begin position="391"/>
        <end position="408"/>
    </location>
</feature>
<feature type="transmembrane region" description="Helical" evidence="1">
    <location>
        <begin position="554"/>
        <end position="576"/>
    </location>
</feature>
<evidence type="ECO:0000313" key="2">
    <source>
        <dbReference type="EMBL" id="ORW07085.1"/>
    </source>
</evidence>
<evidence type="ECO:0000313" key="3">
    <source>
        <dbReference type="Proteomes" id="UP000193866"/>
    </source>
</evidence>
<feature type="transmembrane region" description="Helical" evidence="1">
    <location>
        <begin position="491"/>
        <end position="512"/>
    </location>
</feature>
<feature type="transmembrane region" description="Helical" evidence="1">
    <location>
        <begin position="266"/>
        <end position="286"/>
    </location>
</feature>
<evidence type="ECO:0008006" key="4">
    <source>
        <dbReference type="Google" id="ProtNLM"/>
    </source>
</evidence>